<dbReference type="RefSeq" id="XP_003061918.1">
    <property type="nucleotide sequence ID" value="XM_003061872.1"/>
</dbReference>
<sequence>MQALLRNGGARALANAGRGAFAPAGTSASSLIAPTAGTLGSPRWIGDTGVPENYGQWKDGGPGTGFLGTPKNHRELLEKRPMSPDVLDIDGERVHYKFPAVALSSITNRVTGCVLSGGVAFGGVLSFVGGPETLPAFVEGFKSWLPFMVYPTKLAFGFPFVYHTLGGFRHLYWDKTTEGIDNQSAKASSIALFAASGGISAMIAGWTF</sequence>
<keyword evidence="4" id="KW-0479">Metal-binding</keyword>
<dbReference type="GO" id="GO:0006099">
    <property type="term" value="P:tricarboxylic acid cycle"/>
    <property type="evidence" value="ECO:0007669"/>
    <property type="project" value="InterPro"/>
</dbReference>
<evidence type="ECO:0000256" key="4">
    <source>
        <dbReference type="ARBA" id="ARBA00022723"/>
    </source>
</evidence>
<dbReference type="GO" id="GO:0016020">
    <property type="term" value="C:membrane"/>
    <property type="evidence" value="ECO:0007669"/>
    <property type="project" value="UniProtKB-SubCell"/>
</dbReference>
<keyword evidence="7" id="KW-0472">Membrane</keyword>
<dbReference type="eggNOG" id="ENOG502S9YU">
    <property type="taxonomic scope" value="Eukaryota"/>
</dbReference>
<evidence type="ECO:0000256" key="3">
    <source>
        <dbReference type="ARBA" id="ARBA00022692"/>
    </source>
</evidence>
<evidence type="ECO:0000256" key="7">
    <source>
        <dbReference type="ARBA" id="ARBA00023136"/>
    </source>
</evidence>
<dbReference type="InterPro" id="IPR000701">
    <property type="entry name" value="SuccDH_FuR_B_TM-su"/>
</dbReference>
<evidence type="ECO:0000256" key="6">
    <source>
        <dbReference type="ARBA" id="ARBA00023004"/>
    </source>
</evidence>
<dbReference type="GeneID" id="9687358"/>
<dbReference type="CDD" id="cd03499">
    <property type="entry name" value="SQR_TypeC_SdhC"/>
    <property type="match status" value="1"/>
</dbReference>
<dbReference type="OMA" id="SAMIAGW"/>
<comment type="subcellular location">
    <subcellularLocation>
        <location evidence="1">Membrane</location>
    </subcellularLocation>
</comment>
<reference evidence="8 9" key="1">
    <citation type="journal article" date="2009" name="Science">
        <title>Green evolution and dynamic adaptations revealed by genomes of the marine picoeukaryotes Micromonas.</title>
        <authorList>
            <person name="Worden A.Z."/>
            <person name="Lee J.H."/>
            <person name="Mock T."/>
            <person name="Rouze P."/>
            <person name="Simmons M.P."/>
            <person name="Aerts A.L."/>
            <person name="Allen A.E."/>
            <person name="Cuvelier M.L."/>
            <person name="Derelle E."/>
            <person name="Everett M.V."/>
            <person name="Foulon E."/>
            <person name="Grimwood J."/>
            <person name="Gundlach H."/>
            <person name="Henrissat B."/>
            <person name="Napoli C."/>
            <person name="McDonald S.M."/>
            <person name="Parker M.S."/>
            <person name="Rombauts S."/>
            <person name="Salamov A."/>
            <person name="Von Dassow P."/>
            <person name="Badger J.H."/>
            <person name="Coutinho P.M."/>
            <person name="Demir E."/>
            <person name="Dubchak I."/>
            <person name="Gentemann C."/>
            <person name="Eikrem W."/>
            <person name="Gready J.E."/>
            <person name="John U."/>
            <person name="Lanier W."/>
            <person name="Lindquist E.A."/>
            <person name="Lucas S."/>
            <person name="Mayer K.F."/>
            <person name="Moreau H."/>
            <person name="Not F."/>
            <person name="Otillar R."/>
            <person name="Panaud O."/>
            <person name="Pangilinan J."/>
            <person name="Paulsen I."/>
            <person name="Piegu B."/>
            <person name="Poliakov A."/>
            <person name="Robbens S."/>
            <person name="Schmutz J."/>
            <person name="Toulza E."/>
            <person name="Wyss T."/>
            <person name="Zelensky A."/>
            <person name="Zhou K."/>
            <person name="Armbrust E.V."/>
            <person name="Bhattacharya D."/>
            <person name="Goodenough U.W."/>
            <person name="Van de Peer Y."/>
            <person name="Grigoriev I.V."/>
        </authorList>
    </citation>
    <scope>NUCLEOTIDE SEQUENCE [LARGE SCALE GENOMIC DNA]</scope>
    <source>
        <strain evidence="8 9">CCMP1545</strain>
    </source>
</reference>
<keyword evidence="6" id="KW-0408">Iron</keyword>
<proteinExistence type="predicted"/>
<evidence type="ECO:0000313" key="9">
    <source>
        <dbReference type="Proteomes" id="UP000001876"/>
    </source>
</evidence>
<evidence type="ECO:0000256" key="2">
    <source>
        <dbReference type="ARBA" id="ARBA00022617"/>
    </source>
</evidence>
<dbReference type="InterPro" id="IPR034804">
    <property type="entry name" value="SQR/QFR_C/D"/>
</dbReference>
<dbReference type="GO" id="GO:0009055">
    <property type="term" value="F:electron transfer activity"/>
    <property type="evidence" value="ECO:0007669"/>
    <property type="project" value="InterPro"/>
</dbReference>
<protein>
    <submittedName>
        <fullName evidence="8">Predicted protein</fullName>
    </submittedName>
</protein>
<dbReference type="SUPFAM" id="SSF81343">
    <property type="entry name" value="Fumarate reductase respiratory complex transmembrane subunits"/>
    <property type="match status" value="1"/>
</dbReference>
<dbReference type="Pfam" id="PF01127">
    <property type="entry name" value="Sdh_cyt"/>
    <property type="match status" value="1"/>
</dbReference>
<organism evidence="9">
    <name type="scientific">Micromonas pusilla (strain CCMP1545)</name>
    <name type="common">Picoplanktonic green alga</name>
    <dbReference type="NCBI Taxonomy" id="564608"/>
    <lineage>
        <taxon>Eukaryota</taxon>
        <taxon>Viridiplantae</taxon>
        <taxon>Chlorophyta</taxon>
        <taxon>Mamiellophyceae</taxon>
        <taxon>Mamiellales</taxon>
        <taxon>Mamiellaceae</taxon>
        <taxon>Micromonas</taxon>
    </lineage>
</organism>
<evidence type="ECO:0000313" key="8">
    <source>
        <dbReference type="EMBL" id="EEH53630.1"/>
    </source>
</evidence>
<dbReference type="KEGG" id="mpp:MICPUCDRAFT_69902"/>
<keyword evidence="9" id="KW-1185">Reference proteome</keyword>
<evidence type="ECO:0000256" key="1">
    <source>
        <dbReference type="ARBA" id="ARBA00004370"/>
    </source>
</evidence>
<accession>C1N2Q9</accession>
<keyword evidence="5" id="KW-1133">Transmembrane helix</keyword>
<dbReference type="PANTHER" id="PTHR10978:SF5">
    <property type="entry name" value="SUCCINATE DEHYDROGENASE CYTOCHROME B560 SUBUNIT, MITOCHONDRIAL"/>
    <property type="match status" value="1"/>
</dbReference>
<dbReference type="Gene3D" id="1.20.1300.10">
    <property type="entry name" value="Fumarate reductase/succinate dehydrogenase, transmembrane subunit"/>
    <property type="match status" value="1"/>
</dbReference>
<dbReference type="OrthoDB" id="588261at2759"/>
<dbReference type="GO" id="GO:0046872">
    <property type="term" value="F:metal ion binding"/>
    <property type="evidence" value="ECO:0007669"/>
    <property type="project" value="UniProtKB-KW"/>
</dbReference>
<dbReference type="STRING" id="564608.C1N2Q9"/>
<dbReference type="Proteomes" id="UP000001876">
    <property type="component" value="Unassembled WGS sequence"/>
</dbReference>
<dbReference type="GO" id="GO:0005739">
    <property type="term" value="C:mitochondrion"/>
    <property type="evidence" value="ECO:0007669"/>
    <property type="project" value="GOC"/>
</dbReference>
<dbReference type="GO" id="GO:0006121">
    <property type="term" value="P:mitochondrial electron transport, succinate to ubiquinone"/>
    <property type="evidence" value="ECO:0007669"/>
    <property type="project" value="TreeGrafter"/>
</dbReference>
<dbReference type="EMBL" id="GG663745">
    <property type="protein sequence ID" value="EEH53630.1"/>
    <property type="molecule type" value="Genomic_DNA"/>
</dbReference>
<dbReference type="InterPro" id="IPR014314">
    <property type="entry name" value="Succ_DH_cytb556"/>
</dbReference>
<evidence type="ECO:0000256" key="5">
    <source>
        <dbReference type="ARBA" id="ARBA00022989"/>
    </source>
</evidence>
<dbReference type="PANTHER" id="PTHR10978">
    <property type="entry name" value="SUCCINATE DEHYDROGENASE CYTOCHROME B560 SUBUNIT"/>
    <property type="match status" value="1"/>
</dbReference>
<dbReference type="AlphaFoldDB" id="C1N2Q9"/>
<keyword evidence="2" id="KW-0349">Heme</keyword>
<gene>
    <name evidence="8" type="ORF">MICPUCDRAFT_69902</name>
</gene>
<keyword evidence="3" id="KW-0812">Transmembrane</keyword>
<name>C1N2Q9_MICPC</name>